<dbReference type="Proteomes" id="UP000050863">
    <property type="component" value="Unassembled WGS sequence"/>
</dbReference>
<keyword evidence="4" id="KW-1185">Reference proteome</keyword>
<organism evidence="3 4">
    <name type="scientific">Bradyrhizobium jicamae</name>
    <dbReference type="NCBI Taxonomy" id="280332"/>
    <lineage>
        <taxon>Bacteria</taxon>
        <taxon>Pseudomonadati</taxon>
        <taxon>Pseudomonadota</taxon>
        <taxon>Alphaproteobacteria</taxon>
        <taxon>Hyphomicrobiales</taxon>
        <taxon>Nitrobacteraceae</taxon>
        <taxon>Bradyrhizobium</taxon>
    </lineage>
</organism>
<accession>A0A0R3KLP4</accession>
<feature type="transmembrane region" description="Helical" evidence="2">
    <location>
        <begin position="136"/>
        <end position="158"/>
    </location>
</feature>
<feature type="compositionally biased region" description="Pro residues" evidence="1">
    <location>
        <begin position="171"/>
        <end position="181"/>
    </location>
</feature>
<reference evidence="3 4" key="1">
    <citation type="submission" date="2014-03" db="EMBL/GenBank/DDBJ databases">
        <title>Bradyrhizobium valentinum sp. nov., isolated from effective nodules of Lupinus mariae-josephae, a lupine endemic of basic-lime soils in Eastern Spain.</title>
        <authorList>
            <person name="Duran D."/>
            <person name="Rey L."/>
            <person name="Navarro A."/>
            <person name="Busquets A."/>
            <person name="Imperial J."/>
            <person name="Ruiz-Argueso T."/>
        </authorList>
    </citation>
    <scope>NUCLEOTIDE SEQUENCE [LARGE SCALE GENOMIC DNA]</scope>
    <source>
        <strain evidence="3 4">PAC68</strain>
    </source>
</reference>
<dbReference type="STRING" id="280332.CQ12_09055"/>
<feature type="region of interest" description="Disordered" evidence="1">
    <location>
        <begin position="168"/>
        <end position="210"/>
    </location>
</feature>
<keyword evidence="2" id="KW-1133">Transmembrane helix</keyword>
<keyword evidence="2" id="KW-0472">Membrane</keyword>
<dbReference type="InterPro" id="IPR008523">
    <property type="entry name" value="DUF805"/>
</dbReference>
<feature type="transmembrane region" description="Helical" evidence="2">
    <location>
        <begin position="76"/>
        <end position="95"/>
    </location>
</feature>
<sequence length="210" mass="23990">MDYVWYLFSFEGRINRARYWLATLIIVCLTVFLGALTIGLVVLFSGIAPTDIGYGFEDLFKIFDPASYRSLSLADLPAIFFNAAFSTLFMWIWLATSIKRLHDRDKSGWWVILFFAVPLYNKLVDLLPDDSYFSDAALPLGLIALAGCIWIFVELYFIKGSRKTNRFGPDPLAPQPLPDTRPPWDQQNEIEMVPHTASPPPVWRVKPGYE</sequence>
<keyword evidence="2" id="KW-0812">Transmembrane</keyword>
<proteinExistence type="predicted"/>
<protein>
    <recommendedName>
        <fullName evidence="5">DUF805 domain-containing protein</fullName>
    </recommendedName>
</protein>
<evidence type="ECO:0000313" key="4">
    <source>
        <dbReference type="Proteomes" id="UP000050863"/>
    </source>
</evidence>
<evidence type="ECO:0000256" key="2">
    <source>
        <dbReference type="SAM" id="Phobius"/>
    </source>
</evidence>
<dbReference type="AlphaFoldDB" id="A0A0R3KLP4"/>
<evidence type="ECO:0000256" key="1">
    <source>
        <dbReference type="SAM" id="MobiDB-lite"/>
    </source>
</evidence>
<dbReference type="PANTHER" id="PTHR34980:SF3">
    <property type="entry name" value="BLR8105 PROTEIN"/>
    <property type="match status" value="1"/>
</dbReference>
<dbReference type="RefSeq" id="WP_057839698.1">
    <property type="nucleotide sequence ID" value="NZ_LLXZ01000197.1"/>
</dbReference>
<evidence type="ECO:0008006" key="5">
    <source>
        <dbReference type="Google" id="ProtNLM"/>
    </source>
</evidence>
<name>A0A0R3KLP4_9BRAD</name>
<dbReference type="GO" id="GO:0005886">
    <property type="term" value="C:plasma membrane"/>
    <property type="evidence" value="ECO:0007669"/>
    <property type="project" value="TreeGrafter"/>
</dbReference>
<dbReference type="Pfam" id="PF05656">
    <property type="entry name" value="DUF805"/>
    <property type="match status" value="1"/>
</dbReference>
<gene>
    <name evidence="3" type="ORF">CQ12_09055</name>
</gene>
<dbReference type="EMBL" id="LLXZ01000197">
    <property type="protein sequence ID" value="KRQ96595.1"/>
    <property type="molecule type" value="Genomic_DNA"/>
</dbReference>
<evidence type="ECO:0000313" key="3">
    <source>
        <dbReference type="EMBL" id="KRQ96595.1"/>
    </source>
</evidence>
<comment type="caution">
    <text evidence="3">The sequence shown here is derived from an EMBL/GenBank/DDBJ whole genome shotgun (WGS) entry which is preliminary data.</text>
</comment>
<feature type="transmembrane region" description="Helical" evidence="2">
    <location>
        <begin position="107"/>
        <end position="124"/>
    </location>
</feature>
<feature type="transmembrane region" description="Helical" evidence="2">
    <location>
        <begin position="21"/>
        <end position="48"/>
    </location>
</feature>
<dbReference type="PANTHER" id="PTHR34980">
    <property type="entry name" value="INNER MEMBRANE PROTEIN-RELATED-RELATED"/>
    <property type="match status" value="1"/>
</dbReference>